<dbReference type="Proteomes" id="UP000298663">
    <property type="component" value="Unassembled WGS sequence"/>
</dbReference>
<keyword evidence="1" id="KW-1133">Transmembrane helix</keyword>
<dbReference type="PANTHER" id="PTHR22900">
    <property type="entry name" value="PROTEIN CBG14245-RELATED"/>
    <property type="match status" value="1"/>
</dbReference>
<keyword evidence="1" id="KW-0812">Transmembrane</keyword>
<proteinExistence type="predicted"/>
<dbReference type="OrthoDB" id="408912at2759"/>
<evidence type="ECO:0000313" key="2">
    <source>
        <dbReference type="EMBL" id="TKR63104.1"/>
    </source>
</evidence>
<dbReference type="GO" id="GO:1902884">
    <property type="term" value="P:positive regulation of response to oxidative stress"/>
    <property type="evidence" value="ECO:0007669"/>
    <property type="project" value="InterPro"/>
</dbReference>
<dbReference type="PANTHER" id="PTHR22900:SF8">
    <property type="entry name" value="PROTEIN CBG16438"/>
    <property type="match status" value="1"/>
</dbReference>
<organism evidence="2 3">
    <name type="scientific">Steinernema carpocapsae</name>
    <name type="common">Entomopathogenic nematode</name>
    <dbReference type="NCBI Taxonomy" id="34508"/>
    <lineage>
        <taxon>Eukaryota</taxon>
        <taxon>Metazoa</taxon>
        <taxon>Ecdysozoa</taxon>
        <taxon>Nematoda</taxon>
        <taxon>Chromadorea</taxon>
        <taxon>Rhabditida</taxon>
        <taxon>Tylenchina</taxon>
        <taxon>Panagrolaimomorpha</taxon>
        <taxon>Strongyloidoidea</taxon>
        <taxon>Steinernematidae</taxon>
        <taxon>Steinernema</taxon>
    </lineage>
</organism>
<gene>
    <name evidence="2" type="ORF">L596_026979</name>
</gene>
<evidence type="ECO:0000256" key="1">
    <source>
        <dbReference type="SAM" id="Phobius"/>
    </source>
</evidence>
<dbReference type="AlphaFoldDB" id="A0A4U5M2Y7"/>
<dbReference type="Pfam" id="PF03567">
    <property type="entry name" value="Sulfotransfer_2"/>
    <property type="match status" value="1"/>
</dbReference>
<dbReference type="EMBL" id="AZBU02000010">
    <property type="protein sequence ID" value="TKR63104.1"/>
    <property type="molecule type" value="Genomic_DNA"/>
</dbReference>
<accession>A0A4U5M2Y7</accession>
<name>A0A4U5M2Y7_STECR</name>
<reference evidence="2 3" key="2">
    <citation type="journal article" date="2019" name="G3 (Bethesda)">
        <title>Hybrid Assembly of the Genome of the Entomopathogenic Nematode Steinernema carpocapsae Identifies the X-Chromosome.</title>
        <authorList>
            <person name="Serra L."/>
            <person name="Macchietto M."/>
            <person name="Macias-Munoz A."/>
            <person name="McGill C.J."/>
            <person name="Rodriguez I.M."/>
            <person name="Rodriguez B."/>
            <person name="Murad R."/>
            <person name="Mortazavi A."/>
        </authorList>
    </citation>
    <scope>NUCLEOTIDE SEQUENCE [LARGE SCALE GENOMIC DNA]</scope>
    <source>
        <strain evidence="2 3">ALL</strain>
    </source>
</reference>
<feature type="transmembrane region" description="Helical" evidence="1">
    <location>
        <begin position="7"/>
        <end position="28"/>
    </location>
</feature>
<evidence type="ECO:0000313" key="3">
    <source>
        <dbReference type="Proteomes" id="UP000298663"/>
    </source>
</evidence>
<keyword evidence="3" id="KW-1185">Reference proteome</keyword>
<dbReference type="GO" id="GO:0016020">
    <property type="term" value="C:membrane"/>
    <property type="evidence" value="ECO:0007669"/>
    <property type="project" value="InterPro"/>
</dbReference>
<dbReference type="GO" id="GO:0050650">
    <property type="term" value="P:chondroitin sulfate proteoglycan biosynthetic process"/>
    <property type="evidence" value="ECO:0007669"/>
    <property type="project" value="InterPro"/>
</dbReference>
<dbReference type="InterPro" id="IPR007669">
    <property type="entry name" value="Chst-1-like"/>
</dbReference>
<keyword evidence="1" id="KW-0472">Membrane</keyword>
<reference evidence="2 3" key="1">
    <citation type="journal article" date="2015" name="Genome Biol.">
        <title>Comparative genomics of Steinernema reveals deeply conserved gene regulatory networks.</title>
        <authorList>
            <person name="Dillman A.R."/>
            <person name="Macchietto M."/>
            <person name="Porter C.F."/>
            <person name="Rogers A."/>
            <person name="Williams B."/>
            <person name="Antoshechkin I."/>
            <person name="Lee M.M."/>
            <person name="Goodwin Z."/>
            <person name="Lu X."/>
            <person name="Lewis E.E."/>
            <person name="Goodrich-Blair H."/>
            <person name="Stock S.P."/>
            <person name="Adams B.J."/>
            <person name="Sternberg P.W."/>
            <person name="Mortazavi A."/>
        </authorList>
    </citation>
    <scope>NUCLEOTIDE SEQUENCE [LARGE SCALE GENOMIC DNA]</scope>
    <source>
        <strain evidence="2 3">ALL</strain>
    </source>
</reference>
<dbReference type="InterPro" id="IPR005331">
    <property type="entry name" value="Sulfotransferase"/>
</dbReference>
<sequence>MWRALRFLCCTLINLIILIVVVFFLVIFGEKVFMWMKVEKRGKEFDQIFAKARLDFEKSNIVGPYGHWVYGIIPGNHTEWYKNDRVFMAEFKYDADEKERRLREGMVIKKITHFVKWNNDSMLEKDMDKLVTVTGMAKEEEKIGAIQPCEETPAISCLPAFKNVNFARMEEYLVAPEESLIACLAPTSFKRHLETMMCYLNDPLEFRKQHKRVRIERERKYGSRLCRSKRRYKSLSGIYDENQSDAFHWNHIMLHENPGERFVNAYIQACIENDNDLKTTVGRMCYECEEDLTCFIERIFARILLIDEGKVIPDESEYPFLPQTWFCRLNENFGLYSVFQLPLSNNAKANMTEKINDFLQLKGVSAFDAEIAADSFYWKLRKYQTKSEEVPVEVDSQKFYMTQLSVSHYMLRFLVKMYYYDYVYFKMSVPWYT</sequence>
<protein>
    <submittedName>
        <fullName evidence="2">Uncharacterized protein</fullName>
    </submittedName>
</protein>
<dbReference type="GO" id="GO:0047756">
    <property type="term" value="F:chondroitin 4-sulfotransferase activity"/>
    <property type="evidence" value="ECO:0007669"/>
    <property type="project" value="InterPro"/>
</dbReference>
<comment type="caution">
    <text evidence="2">The sequence shown here is derived from an EMBL/GenBank/DDBJ whole genome shotgun (WGS) entry which is preliminary data.</text>
</comment>